<protein>
    <recommendedName>
        <fullName evidence="4">Putative glucose-6-phosphate 1-epimerase</fullName>
        <ecNumber evidence="4">5.1.3.15</ecNumber>
    </recommendedName>
</protein>
<dbReference type="Gene3D" id="2.70.98.10">
    <property type="match status" value="1"/>
</dbReference>
<comment type="catalytic activity">
    <reaction evidence="1">
        <text>alpha-D-glucose 6-phosphate = beta-D-glucose 6-phosphate</text>
        <dbReference type="Rhea" id="RHEA:16249"/>
        <dbReference type="ChEBI" id="CHEBI:58225"/>
        <dbReference type="ChEBI" id="CHEBI:58247"/>
        <dbReference type="EC" id="5.1.3.15"/>
    </reaction>
</comment>
<keyword evidence="6" id="KW-1185">Reference proteome</keyword>
<dbReference type="Pfam" id="PF01263">
    <property type="entry name" value="Aldose_epim"/>
    <property type="match status" value="1"/>
</dbReference>
<comment type="similarity">
    <text evidence="2 4">Belongs to the glucose-6-phosphate 1-epimerase family.</text>
</comment>
<gene>
    <name evidence="5" type="ORF">ACG0Z6_00575</name>
</gene>
<evidence type="ECO:0000313" key="6">
    <source>
        <dbReference type="Proteomes" id="UP001606099"/>
    </source>
</evidence>
<dbReference type="InterPro" id="IPR008183">
    <property type="entry name" value="Aldose_1/G6P_1-epimerase"/>
</dbReference>
<accession>A0ABW7FR20</accession>
<dbReference type="EMBL" id="JBIGHZ010000001">
    <property type="protein sequence ID" value="MFG6446728.1"/>
    <property type="molecule type" value="Genomic_DNA"/>
</dbReference>
<dbReference type="InterPro" id="IPR011013">
    <property type="entry name" value="Gal_mutarotase_sf_dom"/>
</dbReference>
<evidence type="ECO:0000256" key="3">
    <source>
        <dbReference type="ARBA" id="ARBA00023235"/>
    </source>
</evidence>
<evidence type="ECO:0000256" key="1">
    <source>
        <dbReference type="ARBA" id="ARBA00001096"/>
    </source>
</evidence>
<dbReference type="PANTHER" id="PTHR11122">
    <property type="entry name" value="APOSPORY-ASSOCIATED PROTEIN C-RELATED"/>
    <property type="match status" value="1"/>
</dbReference>
<dbReference type="EC" id="5.1.3.15" evidence="4"/>
<evidence type="ECO:0000313" key="5">
    <source>
        <dbReference type="EMBL" id="MFG6446728.1"/>
    </source>
</evidence>
<name>A0ABW7FR20_9BURK</name>
<dbReference type="PANTHER" id="PTHR11122:SF13">
    <property type="entry name" value="GLUCOSE-6-PHOSPHATE 1-EPIMERASE"/>
    <property type="match status" value="1"/>
</dbReference>
<dbReference type="PIRSF" id="PIRSF016020">
    <property type="entry name" value="PHexose_mutarotase"/>
    <property type="match status" value="1"/>
</dbReference>
<proteinExistence type="inferred from homology"/>
<sequence>MPVSIPLTRFQGLDALELRAPDGACATLLLHGAQVVSWRPAGADEQLYLSPQSAYATGQAVRGGVPVCFPQFGSRGNLTKHGFARTKPWQLVQAEVGQDDALAVLKLMDDAATRMVWPHTFEAELSVRVAGTVLELELACENHGDAPFEFSAALHTYLRLTHSMSAALQGLDGLAYWDAAAKRSGTQGDEPLGLDGELDRIYQGVGERHAQTEGRRLMLSDGARRLQISQQGFEDAVVWNPGETLCQQMEDLPDSAWREFLCVEAAQVLRPAQLAPGQTWVGLQRLELA</sequence>
<dbReference type="CDD" id="cd09020">
    <property type="entry name" value="D-hex-6-P-epi_like"/>
    <property type="match status" value="1"/>
</dbReference>
<evidence type="ECO:0000256" key="4">
    <source>
        <dbReference type="PIRNR" id="PIRNR016020"/>
    </source>
</evidence>
<keyword evidence="3 4" id="KW-0413">Isomerase</keyword>
<evidence type="ECO:0000256" key="2">
    <source>
        <dbReference type="ARBA" id="ARBA00005866"/>
    </source>
</evidence>
<dbReference type="GO" id="GO:0016853">
    <property type="term" value="F:isomerase activity"/>
    <property type="evidence" value="ECO:0007669"/>
    <property type="project" value="UniProtKB-KW"/>
</dbReference>
<dbReference type="Proteomes" id="UP001606099">
    <property type="component" value="Unassembled WGS sequence"/>
</dbReference>
<reference evidence="5 6" key="1">
    <citation type="submission" date="2024-08" db="EMBL/GenBank/DDBJ databases">
        <authorList>
            <person name="Lu H."/>
        </authorList>
    </citation>
    <scope>NUCLEOTIDE SEQUENCE [LARGE SCALE GENOMIC DNA]</scope>
    <source>
        <strain evidence="5 6">BYS180W</strain>
    </source>
</reference>
<dbReference type="InterPro" id="IPR014718">
    <property type="entry name" value="GH-type_carb-bd"/>
</dbReference>
<dbReference type="SUPFAM" id="SSF74650">
    <property type="entry name" value="Galactose mutarotase-like"/>
    <property type="match status" value="1"/>
</dbReference>
<organism evidence="5 6">
    <name type="scientific">Roseateles rivi</name>
    <dbReference type="NCBI Taxonomy" id="3299028"/>
    <lineage>
        <taxon>Bacteria</taxon>
        <taxon>Pseudomonadati</taxon>
        <taxon>Pseudomonadota</taxon>
        <taxon>Betaproteobacteria</taxon>
        <taxon>Burkholderiales</taxon>
        <taxon>Sphaerotilaceae</taxon>
        <taxon>Roseateles</taxon>
    </lineage>
</organism>
<dbReference type="InterPro" id="IPR025532">
    <property type="entry name" value="G6P_1-epimerase"/>
</dbReference>
<dbReference type="RefSeq" id="WP_394457819.1">
    <property type="nucleotide sequence ID" value="NZ_JBIGHZ010000001.1"/>
</dbReference>
<comment type="caution">
    <text evidence="5">The sequence shown here is derived from an EMBL/GenBank/DDBJ whole genome shotgun (WGS) entry which is preliminary data.</text>
</comment>